<evidence type="ECO:0000259" key="2">
    <source>
        <dbReference type="PROSITE" id="PS50164"/>
    </source>
</evidence>
<dbReference type="PANTHER" id="PTHR34477:SF5">
    <property type="entry name" value="BSL5627 PROTEIN"/>
    <property type="match status" value="1"/>
</dbReference>
<dbReference type="SUPFAM" id="SSF82771">
    <property type="entry name" value="GIY-YIG endonuclease"/>
    <property type="match status" value="1"/>
</dbReference>
<dbReference type="PROSITE" id="PS50164">
    <property type="entry name" value="GIY_YIG"/>
    <property type="match status" value="1"/>
</dbReference>
<keyword evidence="4" id="KW-1185">Reference proteome</keyword>
<dbReference type="PANTHER" id="PTHR34477">
    <property type="entry name" value="UPF0213 PROTEIN YHBQ"/>
    <property type="match status" value="1"/>
</dbReference>
<dbReference type="Proteomes" id="UP001595647">
    <property type="component" value="Unassembled WGS sequence"/>
</dbReference>
<evidence type="ECO:0000256" key="1">
    <source>
        <dbReference type="ARBA" id="ARBA00007435"/>
    </source>
</evidence>
<comment type="caution">
    <text evidence="3">The sequence shown here is derived from an EMBL/GenBank/DDBJ whole genome shotgun (WGS) entry which is preliminary data.</text>
</comment>
<reference evidence="4" key="1">
    <citation type="journal article" date="2019" name="Int. J. Syst. Evol. Microbiol.">
        <title>The Global Catalogue of Microorganisms (GCM) 10K type strain sequencing project: providing services to taxonomists for standard genome sequencing and annotation.</title>
        <authorList>
            <consortium name="The Broad Institute Genomics Platform"/>
            <consortium name="The Broad Institute Genome Sequencing Center for Infectious Disease"/>
            <person name="Wu L."/>
            <person name="Ma J."/>
        </authorList>
    </citation>
    <scope>NUCLEOTIDE SEQUENCE [LARGE SCALE GENOMIC DNA]</scope>
    <source>
        <strain evidence="4">KCTC 52231</strain>
    </source>
</reference>
<organism evidence="3 4">
    <name type="scientific">Ciceribacter thiooxidans</name>
    <dbReference type="NCBI Taxonomy" id="1969821"/>
    <lineage>
        <taxon>Bacteria</taxon>
        <taxon>Pseudomonadati</taxon>
        <taxon>Pseudomonadota</taxon>
        <taxon>Alphaproteobacteria</taxon>
        <taxon>Hyphomicrobiales</taxon>
        <taxon>Rhizobiaceae</taxon>
        <taxon>Ciceribacter</taxon>
    </lineage>
</organism>
<dbReference type="InterPro" id="IPR050190">
    <property type="entry name" value="UPF0213_domain"/>
</dbReference>
<accession>A0ABV7I5A2</accession>
<evidence type="ECO:0000313" key="4">
    <source>
        <dbReference type="Proteomes" id="UP001595647"/>
    </source>
</evidence>
<evidence type="ECO:0000313" key="3">
    <source>
        <dbReference type="EMBL" id="MFC3164085.1"/>
    </source>
</evidence>
<dbReference type="CDD" id="cd10448">
    <property type="entry name" value="GIY-YIG_unchar_3"/>
    <property type="match status" value="1"/>
</dbReference>
<dbReference type="InterPro" id="IPR035901">
    <property type="entry name" value="GIY-YIG_endonuc_sf"/>
</dbReference>
<sequence length="94" mass="11543">MAGFVYIVTNHKYGTLYIGVTSDLERRIYEHREELVKGFTSTYGLKRLVWYEEHQSIGTAIQREKSLKRWYRRWKIELIESLNPDWRDLYLELW</sequence>
<protein>
    <submittedName>
        <fullName evidence="3">GIY-YIG nuclease family protein</fullName>
    </submittedName>
</protein>
<dbReference type="RefSeq" id="WP_182306500.1">
    <property type="nucleotide sequence ID" value="NZ_CP059896.1"/>
</dbReference>
<name>A0ABV7I5A2_9HYPH</name>
<dbReference type="EMBL" id="JBHRTG010000018">
    <property type="protein sequence ID" value="MFC3164085.1"/>
    <property type="molecule type" value="Genomic_DNA"/>
</dbReference>
<dbReference type="SMART" id="SM00465">
    <property type="entry name" value="GIYc"/>
    <property type="match status" value="1"/>
</dbReference>
<comment type="similarity">
    <text evidence="1">Belongs to the UPF0213 family.</text>
</comment>
<dbReference type="InterPro" id="IPR000305">
    <property type="entry name" value="GIY-YIG_endonuc"/>
</dbReference>
<proteinExistence type="inferred from homology"/>
<gene>
    <name evidence="3" type="ORF">ACFOHV_12460</name>
</gene>
<dbReference type="Pfam" id="PF01541">
    <property type="entry name" value="GIY-YIG"/>
    <property type="match status" value="1"/>
</dbReference>
<dbReference type="Gene3D" id="3.40.1440.10">
    <property type="entry name" value="GIY-YIG endonuclease"/>
    <property type="match status" value="1"/>
</dbReference>
<feature type="domain" description="GIY-YIG" evidence="2">
    <location>
        <begin position="1"/>
        <end position="77"/>
    </location>
</feature>